<organism evidence="4 6">
    <name type="scientific">Vibrio tasmaniensis</name>
    <dbReference type="NCBI Taxonomy" id="212663"/>
    <lineage>
        <taxon>Bacteria</taxon>
        <taxon>Pseudomonadati</taxon>
        <taxon>Pseudomonadota</taxon>
        <taxon>Gammaproteobacteria</taxon>
        <taxon>Vibrionales</taxon>
        <taxon>Vibrionaceae</taxon>
        <taxon>Vibrio</taxon>
    </lineage>
</organism>
<reference evidence="6" key="1">
    <citation type="submission" date="2016-07" db="EMBL/GenBank/DDBJ databases">
        <title>Nontailed viruses are major unrecognized killers of bacteria in the ocean.</title>
        <authorList>
            <person name="Kauffman K."/>
            <person name="Hussain F."/>
            <person name="Yang J."/>
            <person name="Arevalo P."/>
            <person name="Brown J."/>
            <person name="Cutler M."/>
            <person name="Kelly L."/>
            <person name="Polz M.F."/>
        </authorList>
    </citation>
    <scope>NUCLEOTIDE SEQUENCE [LARGE SCALE GENOMIC DNA]</scope>
    <source>
        <strain evidence="6">10N.222.48.A2</strain>
    </source>
</reference>
<proteinExistence type="predicted"/>
<reference evidence="5 7" key="4">
    <citation type="submission" date="2019-04" db="EMBL/GenBank/DDBJ databases">
        <title>A reverse ecology approach based on a biological definition of microbial populations.</title>
        <authorList>
            <person name="Arevalo P."/>
            <person name="Vaninsberghe D."/>
            <person name="Elsherbini J."/>
            <person name="Gore J."/>
            <person name="Polz M."/>
        </authorList>
    </citation>
    <scope>NUCLEOTIDE SEQUENCE [LARGE SCALE GENOMIC DNA]</scope>
    <source>
        <strain evidence="5 7">10N.222.45.A8</strain>
    </source>
</reference>
<dbReference type="Gene3D" id="2.40.160.20">
    <property type="match status" value="1"/>
</dbReference>
<dbReference type="Pfam" id="PF13505">
    <property type="entry name" value="OMP_b-brl"/>
    <property type="match status" value="1"/>
</dbReference>
<accession>A0A2N7NLM8</accession>
<evidence type="ECO:0000313" key="4">
    <source>
        <dbReference type="EMBL" id="PMP16620.1"/>
    </source>
</evidence>
<dbReference type="RefSeq" id="WP_009844909.1">
    <property type="nucleotide sequence ID" value="NZ_MCYC01000047.1"/>
</dbReference>
<feature type="domain" description="Outer membrane protein beta-barrel" evidence="3">
    <location>
        <begin position="8"/>
        <end position="211"/>
    </location>
</feature>
<evidence type="ECO:0000256" key="1">
    <source>
        <dbReference type="ARBA" id="ARBA00022729"/>
    </source>
</evidence>
<keyword evidence="1 2" id="KW-0732">Signal</keyword>
<evidence type="ECO:0000256" key="2">
    <source>
        <dbReference type="SAM" id="SignalP"/>
    </source>
</evidence>
<dbReference type="Proteomes" id="UP000308018">
    <property type="component" value="Unassembled WGS sequence"/>
</dbReference>
<sequence>MGNKLILSIAMMSAFAANNVMAADSGLYLGGAIGTSGVDDGGLFSSIKEPVTFEAEDNAYRIIAGYKFNRIVSLELQYTDYGDVVAKYPLRSNAGFTWTPQVFSIAANLGYTFDNGVRPFGTIGLSSIDLDMKYADGSRPSSSDFDDSGAGVRVGFGVEYTPEKLSELSLRLGYEADAFTVEVDEGNSWNRKKVEKDIVLASFYLGAMYTF</sequence>
<evidence type="ECO:0000313" key="6">
    <source>
        <dbReference type="Proteomes" id="UP000235579"/>
    </source>
</evidence>
<protein>
    <submittedName>
        <fullName evidence="5">Porin family protein</fullName>
    </submittedName>
</protein>
<dbReference type="Proteomes" id="UP000235579">
    <property type="component" value="Unassembled WGS sequence"/>
</dbReference>
<comment type="caution">
    <text evidence="4">The sequence shown here is derived from an EMBL/GenBank/DDBJ whole genome shotgun (WGS) entry which is preliminary data.</text>
</comment>
<feature type="signal peptide" evidence="2">
    <location>
        <begin position="1"/>
        <end position="22"/>
    </location>
</feature>
<reference evidence="4" key="2">
    <citation type="submission" date="2016-07" db="EMBL/GenBank/DDBJ databases">
        <authorList>
            <person name="Wan K."/>
            <person name="Booth B."/>
            <person name="Spirohn K."/>
            <person name="Hao T."/>
            <person name="Hu Y."/>
            <person name="Calderwood M."/>
            <person name="Hill D."/>
            <person name="Mohr S."/>
            <person name="Vidal M."/>
            <person name="Celniker S."/>
            <person name="Perrimon N."/>
        </authorList>
    </citation>
    <scope>NUCLEOTIDE SEQUENCE</scope>
    <source>
        <strain evidence="4">10N.222.48.A2</strain>
    </source>
</reference>
<dbReference type="InterPro" id="IPR027385">
    <property type="entry name" value="Beta-barrel_OMP"/>
</dbReference>
<reference evidence="4" key="3">
    <citation type="journal article" date="2018" name="Nature">
        <title>A major lineage of non-tailed dsDNA viruses as unrecognized killers of marine bacteria.</title>
        <authorList>
            <person name="Kauffman K.M."/>
            <person name="Hussain F.A."/>
            <person name="Yang J."/>
            <person name="Arevalo P."/>
            <person name="Brown J.M."/>
            <person name="Chang W.K."/>
            <person name="VanInsberghe D."/>
            <person name="Elsherbini J."/>
            <person name="Sharma R.S."/>
            <person name="Cutler M.B."/>
            <person name="Kelly L."/>
            <person name="Polz M.F."/>
        </authorList>
    </citation>
    <scope>NUCLEOTIDE SEQUENCE</scope>
    <source>
        <strain evidence="4">10N.222.48.A2</strain>
    </source>
</reference>
<dbReference type="SUPFAM" id="SSF56925">
    <property type="entry name" value="OMPA-like"/>
    <property type="match status" value="1"/>
</dbReference>
<dbReference type="InterPro" id="IPR011250">
    <property type="entry name" value="OMP/PagP_B-barrel"/>
</dbReference>
<dbReference type="EMBL" id="MDBP01000032">
    <property type="protein sequence ID" value="PMP16620.1"/>
    <property type="molecule type" value="Genomic_DNA"/>
</dbReference>
<dbReference type="EMBL" id="SYVV01000001">
    <property type="protein sequence ID" value="TKG37765.1"/>
    <property type="molecule type" value="Genomic_DNA"/>
</dbReference>
<evidence type="ECO:0000313" key="7">
    <source>
        <dbReference type="Proteomes" id="UP000308018"/>
    </source>
</evidence>
<evidence type="ECO:0000313" key="5">
    <source>
        <dbReference type="EMBL" id="TKG37765.1"/>
    </source>
</evidence>
<evidence type="ECO:0000259" key="3">
    <source>
        <dbReference type="Pfam" id="PF13505"/>
    </source>
</evidence>
<feature type="chain" id="PRO_5015084525" evidence="2">
    <location>
        <begin position="23"/>
        <end position="211"/>
    </location>
</feature>
<name>A0A2N7NLM8_9VIBR</name>
<dbReference type="AlphaFoldDB" id="A0A2N7NLM8"/>
<gene>
    <name evidence="4" type="ORF">BCS92_08230</name>
    <name evidence="5" type="ORF">FC057_00565</name>
</gene>